<evidence type="ECO:0000256" key="3">
    <source>
        <dbReference type="ARBA" id="ARBA00022723"/>
    </source>
</evidence>
<reference evidence="8 9" key="1">
    <citation type="submission" date="2015-02" db="EMBL/GenBank/DDBJ databases">
        <title>Draft Genome Sequences of Two Closely-Related Aflatoxigenic Aspergillus Species Obtained from the Cote d'Ivoire.</title>
        <authorList>
            <person name="Moore G.G."/>
            <person name="Beltz S.B."/>
            <person name="Mack B.M."/>
        </authorList>
    </citation>
    <scope>NUCLEOTIDE SEQUENCE [LARGE SCALE GENOMIC DNA]</scope>
    <source>
        <strain evidence="8 9">SRRC1468</strain>
    </source>
</reference>
<keyword evidence="6" id="KW-0326">Glycosidase</keyword>
<evidence type="ECO:0000313" key="8">
    <source>
        <dbReference type="EMBL" id="KKK23812.1"/>
    </source>
</evidence>
<name>A0A0F8XJS2_9EURO</name>
<evidence type="ECO:0000256" key="4">
    <source>
        <dbReference type="ARBA" id="ARBA00022801"/>
    </source>
</evidence>
<evidence type="ECO:0000256" key="1">
    <source>
        <dbReference type="ARBA" id="ARBA00001913"/>
    </source>
</evidence>
<evidence type="ECO:0000256" key="6">
    <source>
        <dbReference type="ARBA" id="ARBA00023295"/>
    </source>
</evidence>
<dbReference type="GO" id="GO:0004553">
    <property type="term" value="F:hydrolase activity, hydrolyzing O-glycosyl compounds"/>
    <property type="evidence" value="ECO:0007669"/>
    <property type="project" value="InterPro"/>
</dbReference>
<keyword evidence="4" id="KW-0378">Hydrolase</keyword>
<dbReference type="Proteomes" id="UP000034291">
    <property type="component" value="Unassembled WGS sequence"/>
</dbReference>
<protein>
    <recommendedName>
        <fullName evidence="7">Glycosyl hydrolase family 13 catalytic domain-containing protein</fullName>
    </recommendedName>
</protein>
<keyword evidence="9" id="KW-1185">Reference proteome</keyword>
<proteinExistence type="inferred from homology"/>
<accession>A0A0F8XJS2</accession>
<dbReference type="CDD" id="cd11318">
    <property type="entry name" value="AmyAc_bac_fung_AmyA"/>
    <property type="match status" value="1"/>
</dbReference>
<dbReference type="AlphaFoldDB" id="A0A0F8XJS2"/>
<sequence length="503" mass="56496">MHAPENSLILQAFEWHMPADRRYWRRLEHALPGLKAIGFDRLWIPPGCKGMDPLGNGYDIYDLYDLGEFDQKGATATKWGTKQELEALMREAQHLGVAVYWDAVLNHKAGADHVERFTAVPVDPKQRTAEISKPIQVDGWVGFDFHGRNNAYSAMKYHWHHFSGIDWDDMRKKGGIYKILGPNKDWASDVSTENGNYDYLMFADLDLSHPEVRQDLLHWGTWITTALSLGGMRLDAAKHFSSGFQRAFVEHVRATANPDFFVMAEYWTGDIRALLGYLEQMDETVAAYDVPLLGNFSRASYRKGAAADLRGILQNTLVQQKPNHAVTFVANHDTQPGQMLETPVEPSFKLLAYALILLRKEGHPCVFYGDLYGTRPNSQHHRTTPPACNGKLPILIQARKLYAYGEQQDYFDHPNCIGFVRYGNSSHACGLVCLLSNAGPAQKQMYVGSRHANTEWVDLLQATTVPTTITIDRHGYGVFPIGAMTAGVWVPLAGQGQESFQAL</sequence>
<dbReference type="Gene3D" id="2.60.40.1180">
    <property type="entry name" value="Golgi alpha-mannosidase II"/>
    <property type="match status" value="1"/>
</dbReference>
<dbReference type="SMART" id="SM00642">
    <property type="entry name" value="Aamy"/>
    <property type="match status" value="1"/>
</dbReference>
<evidence type="ECO:0000256" key="2">
    <source>
        <dbReference type="ARBA" id="ARBA00008061"/>
    </source>
</evidence>
<dbReference type="OrthoDB" id="550577at2759"/>
<dbReference type="InterPro" id="IPR006047">
    <property type="entry name" value="GH13_cat_dom"/>
</dbReference>
<dbReference type="InterPro" id="IPR013780">
    <property type="entry name" value="Glyco_hydro_b"/>
</dbReference>
<feature type="domain" description="Glycosyl hydrolase family 13 catalytic" evidence="7">
    <location>
        <begin position="7"/>
        <end position="399"/>
    </location>
</feature>
<dbReference type="GO" id="GO:0005509">
    <property type="term" value="F:calcium ion binding"/>
    <property type="evidence" value="ECO:0007669"/>
    <property type="project" value="InterPro"/>
</dbReference>
<dbReference type="EMBL" id="JZBS01001186">
    <property type="protein sequence ID" value="KKK23812.1"/>
    <property type="molecule type" value="Genomic_DNA"/>
</dbReference>
<comment type="similarity">
    <text evidence="2">Belongs to the glycosyl hydrolase 13 family.</text>
</comment>
<keyword evidence="5" id="KW-0119">Carbohydrate metabolism</keyword>
<dbReference type="InterPro" id="IPR013776">
    <property type="entry name" value="A-amylase_thermo"/>
</dbReference>
<dbReference type="STRING" id="308745.A0A0F8XJS2"/>
<dbReference type="Gene3D" id="2.40.30.140">
    <property type="match status" value="1"/>
</dbReference>
<comment type="cofactor">
    <cofactor evidence="1">
        <name>Ca(2+)</name>
        <dbReference type="ChEBI" id="CHEBI:29108"/>
    </cofactor>
</comment>
<dbReference type="NCBIfam" id="NF006969">
    <property type="entry name" value="PRK09441.1-2"/>
    <property type="match status" value="1"/>
</dbReference>
<dbReference type="SUPFAM" id="SSF51011">
    <property type="entry name" value="Glycosyl hydrolase domain"/>
    <property type="match status" value="1"/>
</dbReference>
<dbReference type="NCBIfam" id="NF006968">
    <property type="entry name" value="PRK09441.1-1"/>
    <property type="match status" value="1"/>
</dbReference>
<dbReference type="Pfam" id="PF00128">
    <property type="entry name" value="Alpha-amylase"/>
    <property type="match status" value="1"/>
</dbReference>
<dbReference type="PANTHER" id="PTHR43447">
    <property type="entry name" value="ALPHA-AMYLASE"/>
    <property type="match status" value="1"/>
</dbReference>
<dbReference type="PIRSF" id="PIRSF001021">
    <property type="entry name" value="Alph-amls_thrmst"/>
    <property type="match status" value="1"/>
</dbReference>
<evidence type="ECO:0000256" key="5">
    <source>
        <dbReference type="ARBA" id="ARBA00023277"/>
    </source>
</evidence>
<evidence type="ECO:0000259" key="7">
    <source>
        <dbReference type="SMART" id="SM00642"/>
    </source>
</evidence>
<dbReference type="Gene3D" id="3.20.20.80">
    <property type="entry name" value="Glycosidases"/>
    <property type="match status" value="1"/>
</dbReference>
<comment type="caution">
    <text evidence="8">The sequence shown here is derived from an EMBL/GenBank/DDBJ whole genome shotgun (WGS) entry which is preliminary data.</text>
</comment>
<evidence type="ECO:0000313" key="9">
    <source>
        <dbReference type="Proteomes" id="UP000034291"/>
    </source>
</evidence>
<gene>
    <name evidence="8" type="ORF">ARAM_001527</name>
</gene>
<keyword evidence="3" id="KW-0479">Metal-binding</keyword>
<dbReference type="InterPro" id="IPR017853">
    <property type="entry name" value="GH"/>
</dbReference>
<dbReference type="SUPFAM" id="SSF51445">
    <property type="entry name" value="(Trans)glycosidases"/>
    <property type="match status" value="1"/>
</dbReference>
<organism evidence="8 9">
    <name type="scientific">Aspergillus rambellii</name>
    <dbReference type="NCBI Taxonomy" id="308745"/>
    <lineage>
        <taxon>Eukaryota</taxon>
        <taxon>Fungi</taxon>
        <taxon>Dikarya</taxon>
        <taxon>Ascomycota</taxon>
        <taxon>Pezizomycotina</taxon>
        <taxon>Eurotiomycetes</taxon>
        <taxon>Eurotiomycetidae</taxon>
        <taxon>Eurotiales</taxon>
        <taxon>Aspergillaceae</taxon>
        <taxon>Aspergillus</taxon>
        <taxon>Aspergillus subgen. Nidulantes</taxon>
    </lineage>
</organism>
<dbReference type="GO" id="GO:0005975">
    <property type="term" value="P:carbohydrate metabolic process"/>
    <property type="evidence" value="ECO:0007669"/>
    <property type="project" value="InterPro"/>
</dbReference>